<keyword evidence="2" id="KW-1185">Reference proteome</keyword>
<protein>
    <submittedName>
        <fullName evidence="1">23093_t:CDS:1</fullName>
    </submittedName>
</protein>
<reference evidence="1" key="1">
    <citation type="submission" date="2021-06" db="EMBL/GenBank/DDBJ databases">
        <authorList>
            <person name="Kallberg Y."/>
            <person name="Tangrot J."/>
            <person name="Rosling A."/>
        </authorList>
    </citation>
    <scope>NUCLEOTIDE SEQUENCE</scope>
    <source>
        <strain evidence="1">MA461A</strain>
    </source>
</reference>
<dbReference type="Proteomes" id="UP000789920">
    <property type="component" value="Unassembled WGS sequence"/>
</dbReference>
<sequence>HYKLKADEKRFFAHLPPNFPEAEFERAKRVYAGILTANHPESVEKYLTPGDKNQPEAGKVIHKMFDLATAPGKNYFQEGEESKREKISELERINNYILAINSNAKLRYQEEKIIANVKKKKAAFLNEKKIAEEIIPQYQENPSEENKKKIPIVAETVNIPGAEHTTQALRENTGKGKFFENLMEELDNEHFCYLRPDKVTGKRNLPKDRTKLVEEVFPKDRLEENPL</sequence>
<organism evidence="1 2">
    <name type="scientific">Racocetra persica</name>
    <dbReference type="NCBI Taxonomy" id="160502"/>
    <lineage>
        <taxon>Eukaryota</taxon>
        <taxon>Fungi</taxon>
        <taxon>Fungi incertae sedis</taxon>
        <taxon>Mucoromycota</taxon>
        <taxon>Glomeromycotina</taxon>
        <taxon>Glomeromycetes</taxon>
        <taxon>Diversisporales</taxon>
        <taxon>Gigasporaceae</taxon>
        <taxon>Racocetra</taxon>
    </lineage>
</organism>
<name>A0ACA9S4Y9_9GLOM</name>
<feature type="non-terminal residue" evidence="1">
    <location>
        <position position="227"/>
    </location>
</feature>
<gene>
    <name evidence="1" type="ORF">RPERSI_LOCUS26436</name>
</gene>
<proteinExistence type="predicted"/>
<dbReference type="EMBL" id="CAJVQC010090251">
    <property type="protein sequence ID" value="CAG8825236.1"/>
    <property type="molecule type" value="Genomic_DNA"/>
</dbReference>
<accession>A0ACA9S4Y9</accession>
<feature type="non-terminal residue" evidence="1">
    <location>
        <position position="1"/>
    </location>
</feature>
<evidence type="ECO:0000313" key="1">
    <source>
        <dbReference type="EMBL" id="CAG8825236.1"/>
    </source>
</evidence>
<evidence type="ECO:0000313" key="2">
    <source>
        <dbReference type="Proteomes" id="UP000789920"/>
    </source>
</evidence>
<comment type="caution">
    <text evidence="1">The sequence shown here is derived from an EMBL/GenBank/DDBJ whole genome shotgun (WGS) entry which is preliminary data.</text>
</comment>